<comment type="caution">
    <text evidence="1">The sequence shown here is derived from an EMBL/GenBank/DDBJ whole genome shotgun (WGS) entry which is preliminary data.</text>
</comment>
<sequence>MTESGAKQFRDLPPSAKLVFKTLEYADGELTQQDIVVRSRLSYVQTEDRWSRFVQPGVVA</sequence>
<dbReference type="Proteomes" id="UP001500962">
    <property type="component" value="Unassembled WGS sequence"/>
</dbReference>
<reference evidence="1" key="2">
    <citation type="submission" date="2023-12" db="EMBL/GenBank/DDBJ databases">
        <authorList>
            <person name="Sun Q."/>
            <person name="Inoue M."/>
        </authorList>
    </citation>
    <scope>NUCLEOTIDE SEQUENCE</scope>
    <source>
        <strain evidence="1">JCM 12289</strain>
    </source>
</reference>
<reference evidence="1" key="1">
    <citation type="journal article" date="2014" name="Int. J. Syst. Evol. Microbiol.">
        <title>Complete genome sequence of Corynebacterium casei LMG S-19264T (=DSM 44701T), isolated from a smear-ripened cheese.</title>
        <authorList>
            <consortium name="US DOE Joint Genome Institute (JGI-PGF)"/>
            <person name="Walter F."/>
            <person name="Albersmeier A."/>
            <person name="Kalinowski J."/>
            <person name="Ruckert C."/>
        </authorList>
    </citation>
    <scope>NUCLEOTIDE SEQUENCE</scope>
    <source>
        <strain evidence="1">JCM 12289</strain>
    </source>
</reference>
<evidence type="ECO:0000313" key="1">
    <source>
        <dbReference type="EMBL" id="GAA0466629.1"/>
    </source>
</evidence>
<accession>A0AAV3SIW3</accession>
<organism evidence="1 2">
    <name type="scientific">Halococcus dombrowskii</name>
    <dbReference type="NCBI Taxonomy" id="179637"/>
    <lineage>
        <taxon>Archaea</taxon>
        <taxon>Methanobacteriati</taxon>
        <taxon>Methanobacteriota</taxon>
        <taxon>Stenosarchaea group</taxon>
        <taxon>Halobacteria</taxon>
        <taxon>Halobacteriales</taxon>
        <taxon>Halococcaceae</taxon>
        <taxon>Halococcus</taxon>
    </lineage>
</organism>
<proteinExistence type="predicted"/>
<gene>
    <name evidence="1" type="ORF">GCM10008985_24470</name>
</gene>
<name>A0AAV3SIW3_HALDO</name>
<dbReference type="EMBL" id="BAAADN010000038">
    <property type="protein sequence ID" value="GAA0466629.1"/>
    <property type="molecule type" value="Genomic_DNA"/>
</dbReference>
<dbReference type="AlphaFoldDB" id="A0AAV3SIW3"/>
<protein>
    <submittedName>
        <fullName evidence="1">Uncharacterized protein</fullName>
    </submittedName>
</protein>
<evidence type="ECO:0000313" key="2">
    <source>
        <dbReference type="Proteomes" id="UP001500962"/>
    </source>
</evidence>